<evidence type="ECO:0000256" key="1">
    <source>
        <dbReference type="SAM" id="MobiDB-lite"/>
    </source>
</evidence>
<comment type="caution">
    <text evidence="4">The sequence shown here is derived from an EMBL/GenBank/DDBJ whole genome shotgun (WGS) entry which is preliminary data.</text>
</comment>
<evidence type="ECO:0000256" key="3">
    <source>
        <dbReference type="SAM" id="SignalP"/>
    </source>
</evidence>
<evidence type="ECO:0000313" key="4">
    <source>
        <dbReference type="EMBL" id="CAI2376585.1"/>
    </source>
</evidence>
<reference evidence="4" key="1">
    <citation type="submission" date="2023-07" db="EMBL/GenBank/DDBJ databases">
        <authorList>
            <consortium name="AG Swart"/>
            <person name="Singh M."/>
            <person name="Singh A."/>
            <person name="Seah K."/>
            <person name="Emmerich C."/>
        </authorList>
    </citation>
    <scope>NUCLEOTIDE SEQUENCE</scope>
    <source>
        <strain evidence="4">DP1</strain>
    </source>
</reference>
<gene>
    <name evidence="4" type="ORF">ECRASSUSDP1_LOCUS17955</name>
</gene>
<dbReference type="Proteomes" id="UP001295684">
    <property type="component" value="Unassembled WGS sequence"/>
</dbReference>
<keyword evidence="2" id="KW-1133">Transmembrane helix</keyword>
<feature type="signal peptide" evidence="3">
    <location>
        <begin position="1"/>
        <end position="20"/>
    </location>
</feature>
<dbReference type="EMBL" id="CAMPGE010018148">
    <property type="protein sequence ID" value="CAI2376585.1"/>
    <property type="molecule type" value="Genomic_DNA"/>
</dbReference>
<protein>
    <submittedName>
        <fullName evidence="4">Uncharacterized protein</fullName>
    </submittedName>
</protein>
<keyword evidence="2" id="KW-0812">Transmembrane</keyword>
<feature type="region of interest" description="Disordered" evidence="1">
    <location>
        <begin position="282"/>
        <end position="307"/>
    </location>
</feature>
<name>A0AAD1XQC2_EUPCR</name>
<feature type="compositionally biased region" description="Low complexity" evidence="1">
    <location>
        <begin position="285"/>
        <end position="299"/>
    </location>
</feature>
<feature type="chain" id="PRO_5042034689" evidence="3">
    <location>
        <begin position="21"/>
        <end position="307"/>
    </location>
</feature>
<proteinExistence type="predicted"/>
<evidence type="ECO:0000256" key="2">
    <source>
        <dbReference type="SAM" id="Phobius"/>
    </source>
</evidence>
<feature type="transmembrane region" description="Helical" evidence="2">
    <location>
        <begin position="199"/>
        <end position="223"/>
    </location>
</feature>
<keyword evidence="2" id="KW-0472">Membrane</keyword>
<accession>A0AAD1XQC2</accession>
<dbReference type="AlphaFoldDB" id="A0AAD1XQC2"/>
<keyword evidence="3" id="KW-0732">Signal</keyword>
<keyword evidence="5" id="KW-1185">Reference proteome</keyword>
<evidence type="ECO:0000313" key="5">
    <source>
        <dbReference type="Proteomes" id="UP001295684"/>
    </source>
</evidence>
<sequence length="307" mass="36110">MTRICIILLTFLIGSPLVACYGGPLKYFRYPPYHDFDQTAFNLERIHNIALKFVSLFKMIEVGIESFNSTLTKDALINLWPLFLETFFHCKNWDCITLVDVMVGGFDEYRHFAMLVMTEMDYEYNYLWILYSKKKLNIIKKIVNERGNEVFVDKSKCIRQRIDRYYMPMFKVNDTSSCTEFDDIIVSFSEQPFEDKSPFYYLAFNMVIFIVLAVITFVVSKLLKAEWRTFLKQEDILAQMRKLRVINKPHYKEDQLRIINMPHNRDCEGVLDFNNARAEHQKNEASMSKISSDSSAKAKGLLLDSSR</sequence>
<organism evidence="4 5">
    <name type="scientific">Euplotes crassus</name>
    <dbReference type="NCBI Taxonomy" id="5936"/>
    <lineage>
        <taxon>Eukaryota</taxon>
        <taxon>Sar</taxon>
        <taxon>Alveolata</taxon>
        <taxon>Ciliophora</taxon>
        <taxon>Intramacronucleata</taxon>
        <taxon>Spirotrichea</taxon>
        <taxon>Hypotrichia</taxon>
        <taxon>Euplotida</taxon>
        <taxon>Euplotidae</taxon>
        <taxon>Moneuplotes</taxon>
    </lineage>
</organism>